<proteinExistence type="inferred from homology"/>
<dbReference type="SUPFAM" id="SSF88659">
    <property type="entry name" value="Sigma3 and sigma4 domains of RNA polymerase sigma factors"/>
    <property type="match status" value="1"/>
</dbReference>
<dbReference type="InterPro" id="IPR013324">
    <property type="entry name" value="RNA_pol_sigma_r3/r4-like"/>
</dbReference>
<organism evidence="8 9">
    <name type="scientific">Nocardioides lentus</name>
    <dbReference type="NCBI Taxonomy" id="338077"/>
    <lineage>
        <taxon>Bacteria</taxon>
        <taxon>Bacillati</taxon>
        <taxon>Actinomycetota</taxon>
        <taxon>Actinomycetes</taxon>
        <taxon>Propionibacteriales</taxon>
        <taxon>Nocardioidaceae</taxon>
        <taxon>Nocardioides</taxon>
    </lineage>
</organism>
<dbReference type="InterPro" id="IPR013325">
    <property type="entry name" value="RNA_pol_sigma_r2"/>
</dbReference>
<dbReference type="Proteomes" id="UP001501612">
    <property type="component" value="Unassembled WGS sequence"/>
</dbReference>
<dbReference type="NCBIfam" id="TIGR02937">
    <property type="entry name" value="sigma70-ECF"/>
    <property type="match status" value="1"/>
</dbReference>
<accession>A0ABP5A9G0</accession>
<keyword evidence="9" id="KW-1185">Reference proteome</keyword>
<sequence>MGRSAPATGFDLADAWRDHGSALLGYAVNCLGDRGAAEDCVQETFLRAWRARDRYAEHRGSERTWLFAIARNVVVDAARARARRPVPVDDDGLRHLADTTSEHDRVEDRATLVAALAQLSAEHREVLVAVRLEGLTYAELAARTDVPVATLRTRCYHALRAMRALVGEESR</sequence>
<dbReference type="Gene3D" id="1.10.10.10">
    <property type="entry name" value="Winged helix-like DNA-binding domain superfamily/Winged helix DNA-binding domain"/>
    <property type="match status" value="1"/>
</dbReference>
<dbReference type="InterPro" id="IPR013249">
    <property type="entry name" value="RNA_pol_sigma70_r4_t2"/>
</dbReference>
<evidence type="ECO:0000256" key="5">
    <source>
        <dbReference type="ARBA" id="ARBA00023163"/>
    </source>
</evidence>
<dbReference type="RefSeq" id="WP_344003481.1">
    <property type="nucleotide sequence ID" value="NZ_BAAAMY010000001.1"/>
</dbReference>
<evidence type="ECO:0000259" key="7">
    <source>
        <dbReference type="Pfam" id="PF08281"/>
    </source>
</evidence>
<dbReference type="InterPro" id="IPR036388">
    <property type="entry name" value="WH-like_DNA-bd_sf"/>
</dbReference>
<evidence type="ECO:0000313" key="8">
    <source>
        <dbReference type="EMBL" id="GAA1907862.1"/>
    </source>
</evidence>
<keyword evidence="3" id="KW-0731">Sigma factor</keyword>
<feature type="domain" description="RNA polymerase sigma factor 70 region 4 type 2" evidence="7">
    <location>
        <begin position="112"/>
        <end position="162"/>
    </location>
</feature>
<evidence type="ECO:0000256" key="3">
    <source>
        <dbReference type="ARBA" id="ARBA00023082"/>
    </source>
</evidence>
<comment type="similarity">
    <text evidence="1">Belongs to the sigma-70 factor family. ECF subfamily.</text>
</comment>
<dbReference type="Pfam" id="PF08281">
    <property type="entry name" value="Sigma70_r4_2"/>
    <property type="match status" value="1"/>
</dbReference>
<protein>
    <submittedName>
        <fullName evidence="8">Sigma-70 family RNA polymerase sigma factor</fullName>
    </submittedName>
</protein>
<dbReference type="InterPro" id="IPR007627">
    <property type="entry name" value="RNA_pol_sigma70_r2"/>
</dbReference>
<dbReference type="PANTHER" id="PTHR43133:SF52">
    <property type="entry name" value="ECF RNA POLYMERASE SIGMA FACTOR SIGL"/>
    <property type="match status" value="1"/>
</dbReference>
<dbReference type="SUPFAM" id="SSF88946">
    <property type="entry name" value="Sigma2 domain of RNA polymerase sigma factors"/>
    <property type="match status" value="1"/>
</dbReference>
<keyword evidence="2" id="KW-0805">Transcription regulation</keyword>
<comment type="caution">
    <text evidence="8">The sequence shown here is derived from an EMBL/GenBank/DDBJ whole genome shotgun (WGS) entry which is preliminary data.</text>
</comment>
<dbReference type="InterPro" id="IPR039425">
    <property type="entry name" value="RNA_pol_sigma-70-like"/>
</dbReference>
<dbReference type="EMBL" id="BAAAMY010000001">
    <property type="protein sequence ID" value="GAA1907862.1"/>
    <property type="molecule type" value="Genomic_DNA"/>
</dbReference>
<gene>
    <name evidence="8" type="ORF">GCM10009737_05920</name>
</gene>
<feature type="domain" description="RNA polymerase sigma-70 region 2" evidence="6">
    <location>
        <begin position="17"/>
        <end position="84"/>
    </location>
</feature>
<dbReference type="Gene3D" id="1.10.1740.10">
    <property type="match status" value="1"/>
</dbReference>
<evidence type="ECO:0000256" key="2">
    <source>
        <dbReference type="ARBA" id="ARBA00023015"/>
    </source>
</evidence>
<keyword evidence="5" id="KW-0804">Transcription</keyword>
<dbReference type="InterPro" id="IPR014284">
    <property type="entry name" value="RNA_pol_sigma-70_dom"/>
</dbReference>
<dbReference type="Pfam" id="PF04542">
    <property type="entry name" value="Sigma70_r2"/>
    <property type="match status" value="1"/>
</dbReference>
<evidence type="ECO:0000259" key="6">
    <source>
        <dbReference type="Pfam" id="PF04542"/>
    </source>
</evidence>
<reference evidence="9" key="1">
    <citation type="journal article" date="2019" name="Int. J. Syst. Evol. Microbiol.">
        <title>The Global Catalogue of Microorganisms (GCM) 10K type strain sequencing project: providing services to taxonomists for standard genome sequencing and annotation.</title>
        <authorList>
            <consortium name="The Broad Institute Genomics Platform"/>
            <consortium name="The Broad Institute Genome Sequencing Center for Infectious Disease"/>
            <person name="Wu L."/>
            <person name="Ma J."/>
        </authorList>
    </citation>
    <scope>NUCLEOTIDE SEQUENCE [LARGE SCALE GENOMIC DNA]</scope>
    <source>
        <strain evidence="9">JCM 14046</strain>
    </source>
</reference>
<evidence type="ECO:0000256" key="4">
    <source>
        <dbReference type="ARBA" id="ARBA00023125"/>
    </source>
</evidence>
<keyword evidence="4" id="KW-0238">DNA-binding</keyword>
<evidence type="ECO:0000313" key="9">
    <source>
        <dbReference type="Proteomes" id="UP001501612"/>
    </source>
</evidence>
<name>A0ABP5A9G0_9ACTN</name>
<dbReference type="PANTHER" id="PTHR43133">
    <property type="entry name" value="RNA POLYMERASE ECF-TYPE SIGMA FACTO"/>
    <property type="match status" value="1"/>
</dbReference>
<evidence type="ECO:0000256" key="1">
    <source>
        <dbReference type="ARBA" id="ARBA00010641"/>
    </source>
</evidence>
<dbReference type="CDD" id="cd06171">
    <property type="entry name" value="Sigma70_r4"/>
    <property type="match status" value="1"/>
</dbReference>